<sequence length="403" mass="41648">MDRVALTVGTVCEIGPVHVRRLSSGAVESAQSGDAVLAVAALDCDDAVVLVGARPVALDEVWCAVLEPLLDADAPAVLVHPSWWPATRIGPVREVARRLCSEVSIRPRSWLLAGVVGVAPLVEIGPHIVTITADGGALSGVLRRAAAPPDVADSVVRAVLRNSGRAPVWLDAPAGIPGADALAVQIVDRLRGEGRVVRRVEDSRLFDAVTAMVDCDEGPVEASGRGRRRLLPAAGAVAAAAALGTGIWAGAGDADSVGAPTVLMAALVEGHVTMQIPADWSVRRITTGPGSARVEVVSPTDGESVLHLTQAAVRDDSLAAAAAILRRGIDAEPAGIFVDFDPGDERAGRAAITYREIRPGHDIRWAVVVDGGTRIAIGCQSAVTSLDVSAACDEAVRSAHEIR</sequence>
<evidence type="ECO:0000313" key="1">
    <source>
        <dbReference type="EMBL" id="MCV7227390.1"/>
    </source>
</evidence>
<evidence type="ECO:0000313" key="2">
    <source>
        <dbReference type="Proteomes" id="UP001526201"/>
    </source>
</evidence>
<dbReference type="Proteomes" id="UP001526201">
    <property type="component" value="Unassembled WGS sequence"/>
</dbReference>
<dbReference type="InterPro" id="IPR023840">
    <property type="entry name" value="T7SS_Rv3446c"/>
</dbReference>
<protein>
    <submittedName>
        <fullName evidence="1">Type VII secretion-associated protein</fullName>
    </submittedName>
</protein>
<organism evidence="1 2">
    <name type="scientific">Mycolicibacterium komossense</name>
    <dbReference type="NCBI Taxonomy" id="1779"/>
    <lineage>
        <taxon>Bacteria</taxon>
        <taxon>Bacillati</taxon>
        <taxon>Actinomycetota</taxon>
        <taxon>Actinomycetes</taxon>
        <taxon>Mycobacteriales</taxon>
        <taxon>Mycobacteriaceae</taxon>
        <taxon>Mycolicibacterium</taxon>
    </lineage>
</organism>
<comment type="caution">
    <text evidence="1">The sequence shown here is derived from an EMBL/GenBank/DDBJ whole genome shotgun (WGS) entry which is preliminary data.</text>
</comment>
<accession>A0ABT3CD26</accession>
<reference evidence="1 2" key="1">
    <citation type="journal article" date="2022" name="BMC Genomics">
        <title>Comparative genome analysis of mycobacteria focusing on tRNA and non-coding RNA.</title>
        <authorList>
            <person name="Behra P.R.K."/>
            <person name="Pettersson B.M.F."/>
            <person name="Ramesh M."/>
            <person name="Das S."/>
            <person name="Dasgupta S."/>
            <person name="Kirsebom L.A."/>
        </authorList>
    </citation>
    <scope>NUCLEOTIDE SEQUENCE [LARGE SCALE GENOMIC DNA]</scope>
    <source>
        <strain evidence="1 2">DSM 44078</strain>
    </source>
</reference>
<name>A0ABT3CD26_9MYCO</name>
<dbReference type="NCBIfam" id="TIGR03931">
    <property type="entry name" value="T7SS_Rv3446c"/>
    <property type="match status" value="1"/>
</dbReference>
<dbReference type="EMBL" id="JACKTY010000029">
    <property type="protein sequence ID" value="MCV7227390.1"/>
    <property type="molecule type" value="Genomic_DNA"/>
</dbReference>
<proteinExistence type="predicted"/>
<gene>
    <name evidence="1" type="ORF">H7J73_15250</name>
</gene>
<keyword evidence="2" id="KW-1185">Reference proteome</keyword>
<dbReference type="RefSeq" id="WP_264068327.1">
    <property type="nucleotide sequence ID" value="NZ_JACKTY010000029.1"/>
</dbReference>